<comment type="caution">
    <text evidence="3">The sequence shown here is derived from an EMBL/GenBank/DDBJ whole genome shotgun (WGS) entry which is preliminary data.</text>
</comment>
<keyword evidence="4" id="KW-1185">Reference proteome</keyword>
<proteinExistence type="predicted"/>
<reference evidence="3 4" key="1">
    <citation type="submission" date="2018-04" db="EMBL/GenBank/DDBJ databases">
        <title>Genome of Nocardioides gansuensis WSJ-1.</title>
        <authorList>
            <person name="Wu S."/>
            <person name="Wang G."/>
        </authorList>
    </citation>
    <scope>NUCLEOTIDE SEQUENCE [LARGE SCALE GENOMIC DNA]</scope>
    <source>
        <strain evidence="3 4">WSJ-1</strain>
    </source>
</reference>
<dbReference type="Proteomes" id="UP000246018">
    <property type="component" value="Unassembled WGS sequence"/>
</dbReference>
<feature type="region of interest" description="Disordered" evidence="1">
    <location>
        <begin position="1"/>
        <end position="37"/>
    </location>
</feature>
<evidence type="ECO:0000313" key="3">
    <source>
        <dbReference type="EMBL" id="PVG80856.1"/>
    </source>
</evidence>
<dbReference type="InterPro" id="IPR012338">
    <property type="entry name" value="Beta-lactam/transpept-like"/>
</dbReference>
<gene>
    <name evidence="3" type="ORF">DDE18_20960</name>
</gene>
<dbReference type="PANTHER" id="PTHR43283">
    <property type="entry name" value="BETA-LACTAMASE-RELATED"/>
    <property type="match status" value="1"/>
</dbReference>
<name>A0A2T8F574_9ACTN</name>
<evidence type="ECO:0000259" key="2">
    <source>
        <dbReference type="Pfam" id="PF00144"/>
    </source>
</evidence>
<evidence type="ECO:0000313" key="4">
    <source>
        <dbReference type="Proteomes" id="UP000246018"/>
    </source>
</evidence>
<protein>
    <recommendedName>
        <fullName evidence="2">Beta-lactamase-related domain-containing protein</fullName>
    </recommendedName>
</protein>
<dbReference type="InterPro" id="IPR050789">
    <property type="entry name" value="Diverse_Enzym_Activities"/>
</dbReference>
<dbReference type="AlphaFoldDB" id="A0A2T8F574"/>
<dbReference type="SUPFAM" id="SSF56601">
    <property type="entry name" value="beta-lactamase/transpeptidase-like"/>
    <property type="match status" value="1"/>
</dbReference>
<dbReference type="Pfam" id="PF00144">
    <property type="entry name" value="Beta-lactamase"/>
    <property type="match status" value="1"/>
</dbReference>
<feature type="domain" description="Beta-lactamase-related" evidence="2">
    <location>
        <begin position="108"/>
        <end position="387"/>
    </location>
</feature>
<dbReference type="OrthoDB" id="9809635at2"/>
<accession>A0A2T8F574</accession>
<dbReference type="InterPro" id="IPR001466">
    <property type="entry name" value="Beta-lactam-related"/>
</dbReference>
<evidence type="ECO:0000256" key="1">
    <source>
        <dbReference type="SAM" id="MobiDB-lite"/>
    </source>
</evidence>
<organism evidence="3 4">
    <name type="scientific">Nocardioides gansuensis</name>
    <dbReference type="NCBI Taxonomy" id="2138300"/>
    <lineage>
        <taxon>Bacteria</taxon>
        <taxon>Bacillati</taxon>
        <taxon>Actinomycetota</taxon>
        <taxon>Actinomycetes</taxon>
        <taxon>Propionibacteriales</taxon>
        <taxon>Nocardioidaceae</taxon>
        <taxon>Nocardioides</taxon>
    </lineage>
</organism>
<sequence>MTPGRRWVSGTGPRDGTRAISSASSCHQGRRGSHTTIGAHTMDSTLLRMVVMTTMAAVLAACGSTTEPRPTPTDAPVTGLRPPMAVEIGNFPPYPEPDLPDPVADSLQAVLEEAVERGTVRGIVAAVIVADAGSWVGAAGVDPQGAGLTPDTRVETASIAKTITAAEVLRLVEEGKLGLDDAARAHLPPALARFDLNDATVRGLLGMRSGLSDPVGPLGECGATADQQLEALPSPHSRPGTTIEYANINYLLLGEILEHVTHREFWSVVHGDVLDHPGLENLAFTLTDARAADGCGVETDAATLARWGYELYGGFVLSDASSLRAMVDFRASTTAWGASTSPIQTPPVPTTAPASGHGGWGTFVTRLVAFPRTGVVVSVQANADSLEQITPIVAALRDAATL</sequence>
<dbReference type="EMBL" id="QDGZ01000012">
    <property type="protein sequence ID" value="PVG80856.1"/>
    <property type="molecule type" value="Genomic_DNA"/>
</dbReference>
<dbReference type="Gene3D" id="3.40.710.10">
    <property type="entry name" value="DD-peptidase/beta-lactamase superfamily"/>
    <property type="match status" value="1"/>
</dbReference>